<reference evidence="11" key="1">
    <citation type="journal article" date="2019" name="Int. J. Syst. Evol. Microbiol.">
        <title>The Global Catalogue of Microorganisms (GCM) 10K type strain sequencing project: providing services to taxonomists for standard genome sequencing and annotation.</title>
        <authorList>
            <consortium name="The Broad Institute Genomics Platform"/>
            <consortium name="The Broad Institute Genome Sequencing Center for Infectious Disease"/>
            <person name="Wu L."/>
            <person name="Ma J."/>
        </authorList>
    </citation>
    <scope>NUCLEOTIDE SEQUENCE [LARGE SCALE GENOMIC DNA]</scope>
    <source>
        <strain evidence="11">JCM 17027</strain>
    </source>
</reference>
<comment type="subcellular location">
    <subcellularLocation>
        <location evidence="1">Cell membrane</location>
        <topology evidence="1">Multi-pass membrane protein</topology>
    </subcellularLocation>
</comment>
<dbReference type="InterPro" id="IPR036640">
    <property type="entry name" value="ABC1_TM_sf"/>
</dbReference>
<dbReference type="SUPFAM" id="SSF52540">
    <property type="entry name" value="P-loop containing nucleoside triphosphate hydrolases"/>
    <property type="match status" value="1"/>
</dbReference>
<evidence type="ECO:0000256" key="5">
    <source>
        <dbReference type="ARBA" id="ARBA00022989"/>
    </source>
</evidence>
<keyword evidence="11" id="KW-1185">Reference proteome</keyword>
<evidence type="ECO:0000313" key="10">
    <source>
        <dbReference type="EMBL" id="GAA3974131.1"/>
    </source>
</evidence>
<feature type="transmembrane region" description="Helical" evidence="7">
    <location>
        <begin position="71"/>
        <end position="92"/>
    </location>
</feature>
<dbReference type="InterPro" id="IPR003593">
    <property type="entry name" value="AAA+_ATPase"/>
</dbReference>
<keyword evidence="6 7" id="KW-0472">Membrane</keyword>
<feature type="transmembrane region" description="Helical" evidence="7">
    <location>
        <begin position="144"/>
        <end position="166"/>
    </location>
</feature>
<dbReference type="Gene3D" id="3.40.50.300">
    <property type="entry name" value="P-loop containing nucleotide triphosphate hydrolases"/>
    <property type="match status" value="1"/>
</dbReference>
<dbReference type="RefSeq" id="WP_345592039.1">
    <property type="nucleotide sequence ID" value="NZ_BAABCQ010000039.1"/>
</dbReference>
<dbReference type="PANTHER" id="PTHR24221:SF654">
    <property type="entry name" value="ATP-BINDING CASSETTE SUB-FAMILY B MEMBER 6"/>
    <property type="match status" value="1"/>
</dbReference>
<dbReference type="InterPro" id="IPR011527">
    <property type="entry name" value="ABC1_TM_dom"/>
</dbReference>
<protein>
    <submittedName>
        <fullName evidence="10">ABC transporter ATP-binding protein</fullName>
    </submittedName>
</protein>
<dbReference type="SMART" id="SM00382">
    <property type="entry name" value="AAA"/>
    <property type="match status" value="1"/>
</dbReference>
<keyword evidence="3" id="KW-0547">Nucleotide-binding</keyword>
<name>A0ABP7Q0H0_9ACTN</name>
<dbReference type="SUPFAM" id="SSF90123">
    <property type="entry name" value="ABC transporter transmembrane region"/>
    <property type="match status" value="1"/>
</dbReference>
<dbReference type="InterPro" id="IPR027417">
    <property type="entry name" value="P-loop_NTPase"/>
</dbReference>
<keyword evidence="4 10" id="KW-0067">ATP-binding</keyword>
<dbReference type="InterPro" id="IPR039421">
    <property type="entry name" value="Type_1_exporter"/>
</dbReference>
<evidence type="ECO:0000256" key="4">
    <source>
        <dbReference type="ARBA" id="ARBA00022840"/>
    </source>
</evidence>
<evidence type="ECO:0000259" key="8">
    <source>
        <dbReference type="PROSITE" id="PS50893"/>
    </source>
</evidence>
<gene>
    <name evidence="10" type="ORF">GCM10022384_25810</name>
</gene>
<dbReference type="EMBL" id="BAABCQ010000039">
    <property type="protein sequence ID" value="GAA3974131.1"/>
    <property type="molecule type" value="Genomic_DNA"/>
</dbReference>
<feature type="transmembrane region" description="Helical" evidence="7">
    <location>
        <begin position="254"/>
        <end position="279"/>
    </location>
</feature>
<dbReference type="PROSITE" id="PS50893">
    <property type="entry name" value="ABC_TRANSPORTER_2"/>
    <property type="match status" value="1"/>
</dbReference>
<feature type="domain" description="ABC transporter" evidence="8">
    <location>
        <begin position="351"/>
        <end position="577"/>
    </location>
</feature>
<feature type="domain" description="ABC transmembrane type-1" evidence="9">
    <location>
        <begin position="130"/>
        <end position="314"/>
    </location>
</feature>
<evidence type="ECO:0000256" key="6">
    <source>
        <dbReference type="ARBA" id="ARBA00023136"/>
    </source>
</evidence>
<accession>A0ABP7Q0H0</accession>
<dbReference type="InterPro" id="IPR003439">
    <property type="entry name" value="ABC_transporter-like_ATP-bd"/>
</dbReference>
<feature type="transmembrane region" description="Helical" evidence="7">
    <location>
        <begin position="172"/>
        <end position="192"/>
    </location>
</feature>
<evidence type="ECO:0000259" key="9">
    <source>
        <dbReference type="PROSITE" id="PS50929"/>
    </source>
</evidence>
<dbReference type="GO" id="GO:0005524">
    <property type="term" value="F:ATP binding"/>
    <property type="evidence" value="ECO:0007669"/>
    <property type="project" value="UniProtKB-KW"/>
</dbReference>
<dbReference type="Pfam" id="PF00005">
    <property type="entry name" value="ABC_tran"/>
    <property type="match status" value="1"/>
</dbReference>
<evidence type="ECO:0000256" key="1">
    <source>
        <dbReference type="ARBA" id="ARBA00004651"/>
    </source>
</evidence>
<evidence type="ECO:0000256" key="3">
    <source>
        <dbReference type="ARBA" id="ARBA00022741"/>
    </source>
</evidence>
<dbReference type="PANTHER" id="PTHR24221">
    <property type="entry name" value="ATP-BINDING CASSETTE SUB-FAMILY B"/>
    <property type="match status" value="1"/>
</dbReference>
<evidence type="ECO:0000256" key="7">
    <source>
        <dbReference type="SAM" id="Phobius"/>
    </source>
</evidence>
<evidence type="ECO:0000256" key="2">
    <source>
        <dbReference type="ARBA" id="ARBA00022692"/>
    </source>
</evidence>
<proteinExistence type="predicted"/>
<keyword evidence="5 7" id="KW-1133">Transmembrane helix</keyword>
<dbReference type="Gene3D" id="1.20.1560.10">
    <property type="entry name" value="ABC transporter type 1, transmembrane domain"/>
    <property type="match status" value="1"/>
</dbReference>
<comment type="caution">
    <text evidence="10">The sequence shown here is derived from an EMBL/GenBank/DDBJ whole genome shotgun (WGS) entry which is preliminary data.</text>
</comment>
<evidence type="ECO:0000313" key="11">
    <source>
        <dbReference type="Proteomes" id="UP001500034"/>
    </source>
</evidence>
<organism evidence="10 11">
    <name type="scientific">Streptomyces marokkonensis</name>
    <dbReference type="NCBI Taxonomy" id="324855"/>
    <lineage>
        <taxon>Bacteria</taxon>
        <taxon>Bacillati</taxon>
        <taxon>Actinomycetota</taxon>
        <taxon>Actinomycetes</taxon>
        <taxon>Kitasatosporales</taxon>
        <taxon>Streptomycetaceae</taxon>
        <taxon>Streptomyces</taxon>
    </lineage>
</organism>
<keyword evidence="2 7" id="KW-0812">Transmembrane</keyword>
<dbReference type="PROSITE" id="PS50929">
    <property type="entry name" value="ABC_TM1F"/>
    <property type="match status" value="1"/>
</dbReference>
<sequence>MTALAAREDTSDRVLRRVAREGMVFLRARTGVVGRLAAWSSLEFVQTFVGGYGVARALDDGFLAGRPAAGLLWLLLAVLVTLPAGLATHGVFGRLADLVEPFRDGLVRRAVARALVGALDRPGETSTGAVSQVTHQSEIARDGWAGLVLALRSFVFTTAGALAGMAALAPRLLLVVLPPIVLGLALFLLTLAPMAARQRAYLAADEAYAAHAGQTASALRDIAAAGARAAVSGTGRDLARTQARAARRLARWNAVRVVATALCGRVPPVVLLFAAPWLLRQGLSGGALMGALTYLTQALAPAVNALMSMLGTAGGRLVVVLDRFTDPVPPPAGPDRRVPVQEVPRTPRHEAELRGVTFAYGVGGRPVVDGLDLRVRTGERLAVMGPSGTGKSTLAGLLAGVVAPSTGEVRWWGRASTSWEPTSVRTLLPQHAFVFTASLRDNLRYLRAGASDREIAATVKALGLDSLLERLGGLDRTVVPDSLSQGERQLVALGRAHLATAPLLILDEAASGLDPVAEARAENALAERARTLVVIAHRPASALRADRVLVMDGTRVECGTPGELRECSALYRELTGVHGH</sequence>
<dbReference type="Proteomes" id="UP001500034">
    <property type="component" value="Unassembled WGS sequence"/>
</dbReference>